<sequence>MTDTTPATAPRSVPSPQGRRADRSRLVRDYGIVFSIAILVVLLSISTDTFLTAGNLRNLVDQMAVVGIVACGATLCIISGVFDLSSSAMLAVSAITGVFVTQSFGVGAGFLAAIVVGGVLGLVNGLVVTGIGVHSFIATLASSIVFRGVAVLLTGGSIVYPLTNQMDSFRVLNYQVNPGGLTLASWTFIAVLAVTWFLLSRTTFGRELYAVGGNAEAARLSGISVARVRILALVISGITASLAGLILASRGGSAQASLGSGLELTAIAATVVGGTSIMGGEGAIWRAGAGVLILQLFSNGFNLLGWDTTYQQVLTGALILIAVSVDQVLRRRRR</sequence>
<keyword evidence="6 10" id="KW-1133">Transmembrane helix</keyword>
<dbReference type="EMBL" id="AWQS01000090">
    <property type="protein sequence ID" value="EWT05739.1"/>
    <property type="molecule type" value="Genomic_DNA"/>
</dbReference>
<evidence type="ECO:0000256" key="7">
    <source>
        <dbReference type="ARBA" id="ARBA00023136"/>
    </source>
</evidence>
<dbReference type="GO" id="GO:0005886">
    <property type="term" value="C:plasma membrane"/>
    <property type="evidence" value="ECO:0007669"/>
    <property type="project" value="UniProtKB-SubCell"/>
</dbReference>
<evidence type="ECO:0000256" key="3">
    <source>
        <dbReference type="ARBA" id="ARBA00022475"/>
    </source>
</evidence>
<feature type="transmembrane region" description="Helical" evidence="10">
    <location>
        <begin position="310"/>
        <end position="329"/>
    </location>
</feature>
<accession>W9GPC1</accession>
<dbReference type="Proteomes" id="UP000019494">
    <property type="component" value="Unassembled WGS sequence"/>
</dbReference>
<evidence type="ECO:0000256" key="8">
    <source>
        <dbReference type="ARBA" id="ARBA00039381"/>
    </source>
</evidence>
<feature type="region of interest" description="Disordered" evidence="9">
    <location>
        <begin position="1"/>
        <end position="20"/>
    </location>
</feature>
<dbReference type="AlphaFoldDB" id="W9GPC1"/>
<dbReference type="RefSeq" id="WP_034716888.1">
    <property type="nucleotide sequence ID" value="NZ_AWQS01000090.1"/>
</dbReference>
<gene>
    <name evidence="11" type="ORF">N864_02720</name>
</gene>
<reference evidence="12" key="1">
    <citation type="submission" date="2013-08" db="EMBL/GenBank/DDBJ databases">
        <title>Intrasporangium oryzae NRRL B-24470.</title>
        <authorList>
            <person name="Liu H."/>
            <person name="Wang G."/>
        </authorList>
    </citation>
    <scope>NUCLEOTIDE SEQUENCE [LARGE SCALE GENOMIC DNA]</scope>
    <source>
        <strain evidence="12">Q5-1</strain>
    </source>
</reference>
<proteinExistence type="predicted"/>
<feature type="transmembrane region" description="Helical" evidence="10">
    <location>
        <begin position="30"/>
        <end position="51"/>
    </location>
</feature>
<feature type="transmembrane region" description="Helical" evidence="10">
    <location>
        <begin position="135"/>
        <end position="160"/>
    </location>
</feature>
<protein>
    <recommendedName>
        <fullName evidence="8">Autoinducer 2 import system permease protein LsrD</fullName>
    </recommendedName>
</protein>
<keyword evidence="2" id="KW-0813">Transport</keyword>
<keyword evidence="3" id="KW-1003">Cell membrane</keyword>
<evidence type="ECO:0000313" key="12">
    <source>
        <dbReference type="Proteomes" id="UP000019494"/>
    </source>
</evidence>
<keyword evidence="5 10" id="KW-0812">Transmembrane</keyword>
<comment type="subcellular location">
    <subcellularLocation>
        <location evidence="1">Cell membrane</location>
        <topology evidence="1">Multi-pass membrane protein</topology>
    </subcellularLocation>
</comment>
<dbReference type="OrthoDB" id="3676653at2"/>
<dbReference type="PANTHER" id="PTHR32196">
    <property type="entry name" value="ABC TRANSPORTER PERMEASE PROTEIN YPHD-RELATED-RELATED"/>
    <property type="match status" value="1"/>
</dbReference>
<dbReference type="PATRIC" id="fig|584657.3.peg.2362"/>
<evidence type="ECO:0000256" key="1">
    <source>
        <dbReference type="ARBA" id="ARBA00004651"/>
    </source>
</evidence>
<organism evidence="11 12">
    <name type="scientific">Intrasporangium chromatireducens Q5-1</name>
    <dbReference type="NCBI Taxonomy" id="584657"/>
    <lineage>
        <taxon>Bacteria</taxon>
        <taxon>Bacillati</taxon>
        <taxon>Actinomycetota</taxon>
        <taxon>Actinomycetes</taxon>
        <taxon>Micrococcales</taxon>
        <taxon>Intrasporangiaceae</taxon>
        <taxon>Intrasporangium</taxon>
    </lineage>
</organism>
<evidence type="ECO:0000313" key="11">
    <source>
        <dbReference type="EMBL" id="EWT05739.1"/>
    </source>
</evidence>
<evidence type="ECO:0000256" key="2">
    <source>
        <dbReference type="ARBA" id="ARBA00022448"/>
    </source>
</evidence>
<feature type="transmembrane region" description="Helical" evidence="10">
    <location>
        <begin position="180"/>
        <end position="199"/>
    </location>
</feature>
<dbReference type="Pfam" id="PF02653">
    <property type="entry name" value="BPD_transp_2"/>
    <property type="match status" value="1"/>
</dbReference>
<evidence type="ECO:0000256" key="4">
    <source>
        <dbReference type="ARBA" id="ARBA00022519"/>
    </source>
</evidence>
<keyword evidence="4" id="KW-0997">Cell inner membrane</keyword>
<feature type="transmembrane region" description="Helical" evidence="10">
    <location>
        <begin position="63"/>
        <end position="82"/>
    </location>
</feature>
<evidence type="ECO:0000256" key="9">
    <source>
        <dbReference type="SAM" id="MobiDB-lite"/>
    </source>
</evidence>
<feature type="transmembrane region" description="Helical" evidence="10">
    <location>
        <begin position="228"/>
        <end position="248"/>
    </location>
</feature>
<dbReference type="GO" id="GO:0022857">
    <property type="term" value="F:transmembrane transporter activity"/>
    <property type="evidence" value="ECO:0007669"/>
    <property type="project" value="InterPro"/>
</dbReference>
<comment type="caution">
    <text evidence="11">The sequence shown here is derived from an EMBL/GenBank/DDBJ whole genome shotgun (WGS) entry which is preliminary data.</text>
</comment>
<evidence type="ECO:0000256" key="5">
    <source>
        <dbReference type="ARBA" id="ARBA00022692"/>
    </source>
</evidence>
<keyword evidence="12" id="KW-1185">Reference proteome</keyword>
<evidence type="ECO:0000256" key="10">
    <source>
        <dbReference type="SAM" id="Phobius"/>
    </source>
</evidence>
<evidence type="ECO:0000256" key="6">
    <source>
        <dbReference type="ARBA" id="ARBA00022989"/>
    </source>
</evidence>
<keyword evidence="7 10" id="KW-0472">Membrane</keyword>
<dbReference type="InterPro" id="IPR001851">
    <property type="entry name" value="ABC_transp_permease"/>
</dbReference>
<dbReference type="CDD" id="cd06579">
    <property type="entry name" value="TM_PBP1_transp_AraH_like"/>
    <property type="match status" value="1"/>
</dbReference>
<dbReference type="PANTHER" id="PTHR32196:SF71">
    <property type="entry name" value="AUTOINDUCER 2 IMPORT SYSTEM PERMEASE PROTEIN LSRD"/>
    <property type="match status" value="1"/>
</dbReference>
<name>W9GPC1_9MICO</name>